<dbReference type="AlphaFoldDB" id="A0A9P9ENP1"/>
<organism evidence="1 2">
    <name type="scientific">Dactylonectria macrodidyma</name>
    <dbReference type="NCBI Taxonomy" id="307937"/>
    <lineage>
        <taxon>Eukaryota</taxon>
        <taxon>Fungi</taxon>
        <taxon>Dikarya</taxon>
        <taxon>Ascomycota</taxon>
        <taxon>Pezizomycotina</taxon>
        <taxon>Sordariomycetes</taxon>
        <taxon>Hypocreomycetidae</taxon>
        <taxon>Hypocreales</taxon>
        <taxon>Nectriaceae</taxon>
        <taxon>Dactylonectria</taxon>
    </lineage>
</organism>
<proteinExistence type="predicted"/>
<reference evidence="1" key="1">
    <citation type="journal article" date="2021" name="Nat. Commun.">
        <title>Genetic determinants of endophytism in the Arabidopsis root mycobiome.</title>
        <authorList>
            <person name="Mesny F."/>
            <person name="Miyauchi S."/>
            <person name="Thiergart T."/>
            <person name="Pickel B."/>
            <person name="Atanasova L."/>
            <person name="Karlsson M."/>
            <person name="Huettel B."/>
            <person name="Barry K.W."/>
            <person name="Haridas S."/>
            <person name="Chen C."/>
            <person name="Bauer D."/>
            <person name="Andreopoulos W."/>
            <person name="Pangilinan J."/>
            <person name="LaButti K."/>
            <person name="Riley R."/>
            <person name="Lipzen A."/>
            <person name="Clum A."/>
            <person name="Drula E."/>
            <person name="Henrissat B."/>
            <person name="Kohler A."/>
            <person name="Grigoriev I.V."/>
            <person name="Martin F.M."/>
            <person name="Hacquard S."/>
        </authorList>
    </citation>
    <scope>NUCLEOTIDE SEQUENCE</scope>
    <source>
        <strain evidence="1">MPI-CAGE-AT-0147</strain>
    </source>
</reference>
<keyword evidence="1" id="KW-0378">Hydrolase</keyword>
<gene>
    <name evidence="1" type="ORF">EDB81DRAFT_761574</name>
</gene>
<dbReference type="Gene3D" id="1.20.1440.110">
    <property type="entry name" value="acylaminoacyl peptidase"/>
    <property type="match status" value="1"/>
</dbReference>
<accession>A0A9P9ENP1</accession>
<protein>
    <submittedName>
        <fullName evidence="1">Alpha/beta hydrolase</fullName>
    </submittedName>
</protein>
<dbReference type="PANTHER" id="PTHR22946">
    <property type="entry name" value="DIENELACTONE HYDROLASE DOMAIN-CONTAINING PROTEIN-RELATED"/>
    <property type="match status" value="1"/>
</dbReference>
<keyword evidence="2" id="KW-1185">Reference proteome</keyword>
<dbReference type="GO" id="GO:0016787">
    <property type="term" value="F:hydrolase activity"/>
    <property type="evidence" value="ECO:0007669"/>
    <property type="project" value="UniProtKB-KW"/>
</dbReference>
<dbReference type="InterPro" id="IPR050261">
    <property type="entry name" value="FrsA_esterase"/>
</dbReference>
<dbReference type="EMBL" id="JAGMUV010000011">
    <property type="protein sequence ID" value="KAH7141130.1"/>
    <property type="molecule type" value="Genomic_DNA"/>
</dbReference>
<name>A0A9P9ENP1_9HYPO</name>
<comment type="caution">
    <text evidence="1">The sequence shown here is derived from an EMBL/GenBank/DDBJ whole genome shotgun (WGS) entry which is preliminary data.</text>
</comment>
<dbReference type="Proteomes" id="UP000738349">
    <property type="component" value="Unassembled WGS sequence"/>
</dbReference>
<dbReference type="SUPFAM" id="SSF53474">
    <property type="entry name" value="alpha/beta-Hydrolases"/>
    <property type="match status" value="1"/>
</dbReference>
<dbReference type="PANTHER" id="PTHR22946:SF12">
    <property type="entry name" value="CONIDIAL PIGMENT BIOSYNTHESIS PROTEIN AYG1 (AFU_ORTHOLOGUE AFUA_2G17550)"/>
    <property type="match status" value="1"/>
</dbReference>
<dbReference type="InterPro" id="IPR029058">
    <property type="entry name" value="AB_hydrolase_fold"/>
</dbReference>
<evidence type="ECO:0000313" key="1">
    <source>
        <dbReference type="EMBL" id="KAH7141130.1"/>
    </source>
</evidence>
<dbReference type="Gene3D" id="3.40.50.1820">
    <property type="entry name" value="alpha/beta hydrolase"/>
    <property type="match status" value="2"/>
</dbReference>
<dbReference type="OrthoDB" id="249703at2759"/>
<evidence type="ECO:0000313" key="2">
    <source>
        <dbReference type="Proteomes" id="UP000738349"/>
    </source>
</evidence>
<sequence>MEVPFVKTISHWTICRGTLDHDACILSVLIVNLEAEPPTDWKLVHIRDANDSKDAQYQLSKDADFDFEIVRNLSYTAGEGSDVGEVLVAAQEIIPKDMRSYSTAFNRSADRVQTQVDSINATKYPVSARKAYFRASSYYRLANFFLHGNCQRFNLTSNDNKFEIPAIFYSSGRPGPRPTIILCQGYDGAQEEMYHVIGKAALERGINVITYEGPGQPTVRREQAPRAAAFDHRLAAVMAVDGVFDFGQDLLSALPPVLAKLFTSGNATGFNHAIAEALESPEATTEFRWTFQQGEAPTPYDFLNKSQAYNLETVINNIKVPVFVGDAEDDHFFKGQAQELAKALGSLAHYHFFNATLCVGEHCSAGGSVLMNQVVLDWFEGILANVTRIE</sequence>